<accession>A0A1R2CUS5</accession>
<dbReference type="GO" id="GO:0003743">
    <property type="term" value="F:translation initiation factor activity"/>
    <property type="evidence" value="ECO:0007669"/>
    <property type="project" value="UniProtKB-KW"/>
</dbReference>
<evidence type="ECO:0000256" key="9">
    <source>
        <dbReference type="RuleBase" id="RU003814"/>
    </source>
</evidence>
<gene>
    <name evidence="10" type="ORF">SteCoe_4503</name>
</gene>
<dbReference type="PANTHER" id="PTHR10233:SF14">
    <property type="entry name" value="TRANSLATION INITIATION FACTOR EIF-2B SUBUNIT DELTA"/>
    <property type="match status" value="1"/>
</dbReference>
<dbReference type="OrthoDB" id="10254737at2759"/>
<evidence type="ECO:0000256" key="7">
    <source>
        <dbReference type="ARBA" id="ARBA00044356"/>
    </source>
</evidence>
<keyword evidence="5" id="KW-0648">Protein biosynthesis</keyword>
<evidence type="ECO:0000313" key="11">
    <source>
        <dbReference type="Proteomes" id="UP000187209"/>
    </source>
</evidence>
<reference evidence="10 11" key="1">
    <citation type="submission" date="2016-11" db="EMBL/GenBank/DDBJ databases">
        <title>The macronuclear genome of Stentor coeruleus: a giant cell with tiny introns.</title>
        <authorList>
            <person name="Slabodnick M."/>
            <person name="Ruby J.G."/>
            <person name="Reiff S.B."/>
            <person name="Swart E.C."/>
            <person name="Gosai S."/>
            <person name="Prabakaran S."/>
            <person name="Witkowska E."/>
            <person name="Larue G.E."/>
            <person name="Fisher S."/>
            <person name="Freeman R.M."/>
            <person name="Gunawardena J."/>
            <person name="Chu W."/>
            <person name="Stover N.A."/>
            <person name="Gregory B.D."/>
            <person name="Nowacki M."/>
            <person name="Derisi J."/>
            <person name="Roy S.W."/>
            <person name="Marshall W.F."/>
            <person name="Sood P."/>
        </authorList>
    </citation>
    <scope>NUCLEOTIDE SEQUENCE [LARGE SCALE GENOMIC DNA]</scope>
    <source>
        <strain evidence="10">WM001</strain>
    </source>
</reference>
<protein>
    <recommendedName>
        <fullName evidence="6">Translation initiation factor eIF2B subunit delta</fullName>
    </recommendedName>
    <alternativeName>
        <fullName evidence="7">eIF2B GDP-GTP exchange factor subunit delta</fullName>
    </alternativeName>
</protein>
<keyword evidence="11" id="KW-1185">Reference proteome</keyword>
<evidence type="ECO:0000313" key="10">
    <source>
        <dbReference type="EMBL" id="OMJ92745.1"/>
    </source>
</evidence>
<comment type="subunit">
    <text evidence="8">Component of the translation initiation factor 2B (eIF2B) complex which is a heterodecamer of two sets of five different subunits: alpha, beta, gamma, delta and epsilon. Subunits alpha, beta and delta comprise a regulatory subcomplex and subunits epsilon and gamma comprise a catalytic subcomplex. Within the complex, the hexameric regulatory complex resides at the center, with the two heterodimeric catalytic subcomplexes bound on opposite sides.</text>
</comment>
<evidence type="ECO:0000256" key="2">
    <source>
        <dbReference type="ARBA" id="ARBA00007251"/>
    </source>
</evidence>
<sequence length="371" mass="41651">MSDFPSFEGEYFRKKSGFHHSNSINTGVAAFGHLPHSEETSNIHWAFSVLKMRMESGKIIESNEACIEMLNAFKHFFQEYELTSNKAPSRDLEDKLEQINSFLVTTNILTLGMETAIQYLKVNVLKFPLNITPDTISKEMCEIISTFIKEKIELPASLISTTGSNIIKNSDVILIYDYSLTVIKTLIEAKSLGKNFRVIVTDSRTRLDGKKSLKALVKAKIHCTYILISNVSYHMPEVTRVILGAEGVYNNCYLLNKVGTAMICCIANAFKKPVLVCVETYKLSEKVQLDSFCFNVLSPGSVFTNTSMYEGDTRVQSCLSNFASSKLLKLNLKYDVTPPKYIDMLITEVGAIPVSSVPVVLREFRSDSEIF</sequence>
<evidence type="ECO:0000256" key="1">
    <source>
        <dbReference type="ARBA" id="ARBA00004514"/>
    </source>
</evidence>
<evidence type="ECO:0000256" key="8">
    <source>
        <dbReference type="ARBA" id="ARBA00046432"/>
    </source>
</evidence>
<comment type="similarity">
    <text evidence="2 9">Belongs to the eIF-2B alpha/beta/delta subunits family.</text>
</comment>
<dbReference type="EMBL" id="MPUH01000056">
    <property type="protein sequence ID" value="OMJ92745.1"/>
    <property type="molecule type" value="Genomic_DNA"/>
</dbReference>
<dbReference type="Proteomes" id="UP000187209">
    <property type="component" value="Unassembled WGS sequence"/>
</dbReference>
<comment type="caution">
    <text evidence="10">The sequence shown here is derived from an EMBL/GenBank/DDBJ whole genome shotgun (WGS) entry which is preliminary data.</text>
</comment>
<dbReference type="GO" id="GO:0005829">
    <property type="term" value="C:cytosol"/>
    <property type="evidence" value="ECO:0007669"/>
    <property type="project" value="UniProtKB-SubCell"/>
</dbReference>
<evidence type="ECO:0000256" key="6">
    <source>
        <dbReference type="ARBA" id="ARBA00044147"/>
    </source>
</evidence>
<dbReference type="AlphaFoldDB" id="A0A1R2CUS5"/>
<dbReference type="Gene3D" id="3.40.50.10470">
    <property type="entry name" value="Translation initiation factor eif-2b, domain 2"/>
    <property type="match status" value="1"/>
</dbReference>
<dbReference type="SUPFAM" id="SSF100950">
    <property type="entry name" value="NagB/RpiA/CoA transferase-like"/>
    <property type="match status" value="1"/>
</dbReference>
<evidence type="ECO:0000256" key="3">
    <source>
        <dbReference type="ARBA" id="ARBA00022490"/>
    </source>
</evidence>
<dbReference type="InterPro" id="IPR000649">
    <property type="entry name" value="IF-2B-related"/>
</dbReference>
<dbReference type="InterPro" id="IPR042529">
    <property type="entry name" value="IF_2B-like_C"/>
</dbReference>
<dbReference type="PANTHER" id="PTHR10233">
    <property type="entry name" value="TRANSLATION INITIATION FACTOR EIF-2B"/>
    <property type="match status" value="1"/>
</dbReference>
<name>A0A1R2CUS5_9CILI</name>
<organism evidence="10 11">
    <name type="scientific">Stentor coeruleus</name>
    <dbReference type="NCBI Taxonomy" id="5963"/>
    <lineage>
        <taxon>Eukaryota</taxon>
        <taxon>Sar</taxon>
        <taxon>Alveolata</taxon>
        <taxon>Ciliophora</taxon>
        <taxon>Postciliodesmatophora</taxon>
        <taxon>Heterotrichea</taxon>
        <taxon>Heterotrichida</taxon>
        <taxon>Stentoridae</taxon>
        <taxon>Stentor</taxon>
    </lineage>
</organism>
<keyword evidence="4" id="KW-0396">Initiation factor</keyword>
<comment type="subcellular location">
    <subcellularLocation>
        <location evidence="1">Cytoplasm</location>
        <location evidence="1">Cytosol</location>
    </subcellularLocation>
</comment>
<evidence type="ECO:0000256" key="4">
    <source>
        <dbReference type="ARBA" id="ARBA00022540"/>
    </source>
</evidence>
<proteinExistence type="inferred from homology"/>
<evidence type="ECO:0000256" key="5">
    <source>
        <dbReference type="ARBA" id="ARBA00022917"/>
    </source>
</evidence>
<keyword evidence="3" id="KW-0963">Cytoplasm</keyword>
<dbReference type="InterPro" id="IPR037171">
    <property type="entry name" value="NagB/RpiA_transferase-like"/>
</dbReference>
<dbReference type="Pfam" id="PF01008">
    <property type="entry name" value="IF-2B"/>
    <property type="match status" value="1"/>
</dbReference>